<accession>A0A915K9A3</accession>
<keyword evidence="2" id="KW-1185">Reference proteome</keyword>
<sequence>MFTASDRRGYGIIAIFTLVVFPNVRLVFCYACILLKCHPKKLLKRMLDKRPAFVVSLNW</sequence>
<evidence type="ECO:0000313" key="3">
    <source>
        <dbReference type="WBParaSite" id="nRc.2.0.1.t34467-RA"/>
    </source>
</evidence>
<protein>
    <submittedName>
        <fullName evidence="3">Uncharacterized protein</fullName>
    </submittedName>
</protein>
<keyword evidence="1" id="KW-0472">Membrane</keyword>
<reference evidence="3" key="1">
    <citation type="submission" date="2022-11" db="UniProtKB">
        <authorList>
            <consortium name="WormBaseParasite"/>
        </authorList>
    </citation>
    <scope>IDENTIFICATION</scope>
</reference>
<organism evidence="2 3">
    <name type="scientific">Romanomermis culicivorax</name>
    <name type="common">Nematode worm</name>
    <dbReference type="NCBI Taxonomy" id="13658"/>
    <lineage>
        <taxon>Eukaryota</taxon>
        <taxon>Metazoa</taxon>
        <taxon>Ecdysozoa</taxon>
        <taxon>Nematoda</taxon>
        <taxon>Enoplea</taxon>
        <taxon>Dorylaimia</taxon>
        <taxon>Mermithida</taxon>
        <taxon>Mermithoidea</taxon>
        <taxon>Mermithidae</taxon>
        <taxon>Romanomermis</taxon>
    </lineage>
</organism>
<dbReference type="Proteomes" id="UP000887565">
    <property type="component" value="Unplaced"/>
</dbReference>
<evidence type="ECO:0000313" key="2">
    <source>
        <dbReference type="Proteomes" id="UP000887565"/>
    </source>
</evidence>
<keyword evidence="1" id="KW-1133">Transmembrane helix</keyword>
<keyword evidence="1" id="KW-0812">Transmembrane</keyword>
<name>A0A915K9A3_ROMCU</name>
<dbReference type="WBParaSite" id="nRc.2.0.1.t34467-RA">
    <property type="protein sequence ID" value="nRc.2.0.1.t34467-RA"/>
    <property type="gene ID" value="nRc.2.0.1.g34467"/>
</dbReference>
<feature type="transmembrane region" description="Helical" evidence="1">
    <location>
        <begin position="12"/>
        <end position="35"/>
    </location>
</feature>
<proteinExistence type="predicted"/>
<evidence type="ECO:0000256" key="1">
    <source>
        <dbReference type="SAM" id="Phobius"/>
    </source>
</evidence>
<dbReference type="AlphaFoldDB" id="A0A915K9A3"/>